<keyword evidence="3" id="KW-1185">Reference proteome</keyword>
<feature type="compositionally biased region" description="Basic and acidic residues" evidence="1">
    <location>
        <begin position="60"/>
        <end position="69"/>
    </location>
</feature>
<evidence type="ECO:0000256" key="1">
    <source>
        <dbReference type="SAM" id="MobiDB-lite"/>
    </source>
</evidence>
<sequence length="172" mass="19449">MIIRKLHKMQMHLALSLLLAFSGVFVCNFLCDFGILDIRIYSSGSGGIAHRHDSNHKHGHSENSGDHHNIHPTGEIAPQHNDNHTTHHRHNGNSEDECCEEETNQLLASLAQYELPKFETEKIPVLIQAVLYDIDFVSFHIHKNTDPYQLNSSLSPPVGGSFLRILYQSFLC</sequence>
<accession>A0ABZ0IU77</accession>
<dbReference type="Proteomes" id="UP001302349">
    <property type="component" value="Chromosome"/>
</dbReference>
<name>A0ABZ0IU77_9BACT</name>
<evidence type="ECO:0000313" key="2">
    <source>
        <dbReference type="EMBL" id="WOK07251.1"/>
    </source>
</evidence>
<organism evidence="2 3">
    <name type="scientific">Imperialibacter roseus</name>
    <dbReference type="NCBI Taxonomy" id="1324217"/>
    <lineage>
        <taxon>Bacteria</taxon>
        <taxon>Pseudomonadati</taxon>
        <taxon>Bacteroidota</taxon>
        <taxon>Cytophagia</taxon>
        <taxon>Cytophagales</taxon>
        <taxon>Flammeovirgaceae</taxon>
        <taxon>Imperialibacter</taxon>
    </lineage>
</organism>
<dbReference type="RefSeq" id="WP_317489937.1">
    <property type="nucleotide sequence ID" value="NZ_CP136051.1"/>
</dbReference>
<feature type="region of interest" description="Disordered" evidence="1">
    <location>
        <begin position="49"/>
        <end position="97"/>
    </location>
</feature>
<reference evidence="2 3" key="1">
    <citation type="journal article" date="2023" name="Microbiol. Resour. Announc.">
        <title>Complete Genome Sequence of Imperialibacter roseus strain P4T.</title>
        <authorList>
            <person name="Tizabi D.R."/>
            <person name="Bachvaroff T."/>
            <person name="Hill R.T."/>
        </authorList>
    </citation>
    <scope>NUCLEOTIDE SEQUENCE [LARGE SCALE GENOMIC DNA]</scope>
    <source>
        <strain evidence="2 3">P4T</strain>
    </source>
</reference>
<protein>
    <submittedName>
        <fullName evidence="2">Uncharacterized protein</fullName>
    </submittedName>
</protein>
<gene>
    <name evidence="2" type="ORF">RT717_01270</name>
</gene>
<dbReference type="EMBL" id="CP136051">
    <property type="protein sequence ID" value="WOK07251.1"/>
    <property type="molecule type" value="Genomic_DNA"/>
</dbReference>
<proteinExistence type="predicted"/>
<evidence type="ECO:0000313" key="3">
    <source>
        <dbReference type="Proteomes" id="UP001302349"/>
    </source>
</evidence>